<gene>
    <name evidence="1" type="ORF">SMRZ_LOCUS2697</name>
</gene>
<accession>A0A3P7XQJ5</accession>
<evidence type="ECO:0000313" key="1">
    <source>
        <dbReference type="EMBL" id="VDO55743.1"/>
    </source>
</evidence>
<proteinExistence type="predicted"/>
<evidence type="ECO:0000313" key="2">
    <source>
        <dbReference type="Proteomes" id="UP000277204"/>
    </source>
</evidence>
<keyword evidence="2" id="KW-1185">Reference proteome</keyword>
<dbReference type="Proteomes" id="UP000277204">
    <property type="component" value="Unassembled WGS sequence"/>
</dbReference>
<organism evidence="1 2">
    <name type="scientific">Schistosoma margrebowiei</name>
    <dbReference type="NCBI Taxonomy" id="48269"/>
    <lineage>
        <taxon>Eukaryota</taxon>
        <taxon>Metazoa</taxon>
        <taxon>Spiralia</taxon>
        <taxon>Lophotrochozoa</taxon>
        <taxon>Platyhelminthes</taxon>
        <taxon>Trematoda</taxon>
        <taxon>Digenea</taxon>
        <taxon>Strigeidida</taxon>
        <taxon>Schistosomatoidea</taxon>
        <taxon>Schistosomatidae</taxon>
        <taxon>Schistosoma</taxon>
    </lineage>
</organism>
<reference evidence="1 2" key="1">
    <citation type="submission" date="2018-11" db="EMBL/GenBank/DDBJ databases">
        <authorList>
            <consortium name="Pathogen Informatics"/>
        </authorList>
    </citation>
    <scope>NUCLEOTIDE SEQUENCE [LARGE SCALE GENOMIC DNA]</scope>
    <source>
        <strain evidence="1 2">Zambia</strain>
    </source>
</reference>
<protein>
    <submittedName>
        <fullName evidence="1">Uncharacterized protein</fullName>
    </submittedName>
</protein>
<dbReference type="AlphaFoldDB" id="A0A3P7XQJ5"/>
<sequence length="209" mass="24209">MKAFQDRYSDLMDQFIQIQHNPTLTNGHLNEMDINNNNNTHDNNNSIILRKSSQTPAFIKELYTQLNNISNLLNENNHQIIQNYELSEHIQLCIRLINSLDNWINSCLTQNDMEIAHLRLLIMNMQLCNNNSTGIEQNTTIFTSSMNSPGSNDNNEQNKQTVSFSCSISINKKQDPSKFLLNEQELFNLREKLRLTEAQLQLTSMMQTT</sequence>
<dbReference type="EMBL" id="UZAI01000704">
    <property type="protein sequence ID" value="VDO55743.1"/>
    <property type="molecule type" value="Genomic_DNA"/>
</dbReference>
<name>A0A3P7XQJ5_9TREM</name>